<reference evidence="2" key="1">
    <citation type="journal article" date="2015" name="PLoS ONE">
        <title>An Insight into the Sialome of the Lone Star Tick, Amblyomma americanum, with a Glimpse on Its Time Dependent Gene Expression.</title>
        <authorList>
            <person name="Karim S."/>
            <person name="Ribeiro J.M."/>
        </authorList>
    </citation>
    <scope>NUCLEOTIDE SEQUENCE</scope>
    <source>
        <tissue evidence="2">Salivary gland</tissue>
    </source>
</reference>
<proteinExistence type="evidence at transcript level"/>
<feature type="non-terminal residue" evidence="2">
    <location>
        <position position="174"/>
    </location>
</feature>
<dbReference type="EMBL" id="GBZX01000395">
    <property type="protein sequence ID" value="JAG92345.1"/>
    <property type="molecule type" value="mRNA"/>
</dbReference>
<evidence type="ECO:0000313" key="2">
    <source>
        <dbReference type="EMBL" id="JAG92345.1"/>
    </source>
</evidence>
<feature type="chain" id="PRO_5002218679" evidence="1">
    <location>
        <begin position="22"/>
        <end position="174"/>
    </location>
</feature>
<evidence type="ECO:0000256" key="1">
    <source>
        <dbReference type="SAM" id="SignalP"/>
    </source>
</evidence>
<feature type="signal peptide" evidence="1">
    <location>
        <begin position="1"/>
        <end position="21"/>
    </location>
</feature>
<dbReference type="AlphaFoldDB" id="A0A0C9R5T1"/>
<accession>A0A0C9R5T1</accession>
<keyword evidence="1" id="KW-0732">Signal</keyword>
<protein>
    <submittedName>
        <fullName evidence="2">Putative secreted protein</fullName>
    </submittedName>
</protein>
<name>A0A0C9R5T1_AMBAM</name>
<sequence length="174" mass="19403">MNLLKCMVILFVFMPRCDVEGCYNNQRLTFCPKKRVVFEELCRDVKPTPCNYVEFKCGCVRRTFRRKDGECVAEGQCEIEEPVKDGGQKEDPKVIHETPVQIPGEVVPPAPDIKKTLVLDGPLSYSGGSNGCPEDPEKCAEACKAQGFLQGACDLLISKNCYCRGRQSSTQQET</sequence>
<organism evidence="2">
    <name type="scientific">Amblyomma americanum</name>
    <name type="common">Lone star tick</name>
    <dbReference type="NCBI Taxonomy" id="6943"/>
    <lineage>
        <taxon>Eukaryota</taxon>
        <taxon>Metazoa</taxon>
        <taxon>Ecdysozoa</taxon>
        <taxon>Arthropoda</taxon>
        <taxon>Chelicerata</taxon>
        <taxon>Arachnida</taxon>
        <taxon>Acari</taxon>
        <taxon>Parasitiformes</taxon>
        <taxon>Ixodida</taxon>
        <taxon>Ixodoidea</taxon>
        <taxon>Ixodidae</taxon>
        <taxon>Amblyomminae</taxon>
        <taxon>Amblyomma</taxon>
    </lineage>
</organism>